<evidence type="ECO:0000313" key="2">
    <source>
        <dbReference type="Ensembl" id="ENSELUP00000084519.1"/>
    </source>
</evidence>
<dbReference type="InterPro" id="IPR040117">
    <property type="entry name" value="GCSF/MGF"/>
</dbReference>
<name>A0AAY5K5T3_ESOLU</name>
<evidence type="ECO:0000256" key="1">
    <source>
        <dbReference type="ARBA" id="ARBA00007432"/>
    </source>
</evidence>
<reference evidence="2 3" key="1">
    <citation type="submission" date="2020-02" db="EMBL/GenBank/DDBJ databases">
        <title>Esox lucius (northern pike) genome, fEsoLuc1, primary haplotype.</title>
        <authorList>
            <person name="Myers G."/>
            <person name="Karagic N."/>
            <person name="Meyer A."/>
            <person name="Pippel M."/>
            <person name="Reichard M."/>
            <person name="Winkler S."/>
            <person name="Tracey A."/>
            <person name="Sims Y."/>
            <person name="Howe K."/>
            <person name="Rhie A."/>
            <person name="Formenti G."/>
            <person name="Durbin R."/>
            <person name="Fedrigo O."/>
            <person name="Jarvis E.D."/>
        </authorList>
    </citation>
    <scope>NUCLEOTIDE SEQUENCE [LARGE SCALE GENOMIC DNA]</scope>
</reference>
<keyword evidence="3" id="KW-1185">Reference proteome</keyword>
<dbReference type="Ensembl" id="ENSELUT00000111921.1">
    <property type="protein sequence ID" value="ENSELUP00000084519.1"/>
    <property type="gene ID" value="ENSELUG00000042432.1"/>
</dbReference>
<accession>A0AAY5K5T3</accession>
<organism evidence="2 3">
    <name type="scientific">Esox lucius</name>
    <name type="common">Northern pike</name>
    <dbReference type="NCBI Taxonomy" id="8010"/>
    <lineage>
        <taxon>Eukaryota</taxon>
        <taxon>Metazoa</taxon>
        <taxon>Chordata</taxon>
        <taxon>Craniata</taxon>
        <taxon>Vertebrata</taxon>
        <taxon>Euteleostomi</taxon>
        <taxon>Actinopterygii</taxon>
        <taxon>Neopterygii</taxon>
        <taxon>Teleostei</taxon>
        <taxon>Protacanthopterygii</taxon>
        <taxon>Esociformes</taxon>
        <taxon>Esocidae</taxon>
        <taxon>Esox</taxon>
    </lineage>
</organism>
<dbReference type="GO" id="GO:0005125">
    <property type="term" value="F:cytokine activity"/>
    <property type="evidence" value="ECO:0007669"/>
    <property type="project" value="InterPro"/>
</dbReference>
<comment type="similarity">
    <text evidence="1">Belongs to the IL-6 superfamily.</text>
</comment>
<dbReference type="InterPro" id="IPR009079">
    <property type="entry name" value="4_helix_cytokine-like_core"/>
</dbReference>
<reference evidence="2" key="2">
    <citation type="submission" date="2025-08" db="UniProtKB">
        <authorList>
            <consortium name="Ensembl"/>
        </authorList>
    </citation>
    <scope>IDENTIFICATION</scope>
</reference>
<dbReference type="GO" id="GO:0005576">
    <property type="term" value="C:extracellular region"/>
    <property type="evidence" value="ECO:0007669"/>
    <property type="project" value="InterPro"/>
</dbReference>
<protein>
    <submittedName>
        <fullName evidence="2">Uncharacterized protein</fullName>
    </submittedName>
</protein>
<evidence type="ECO:0000313" key="3">
    <source>
        <dbReference type="Proteomes" id="UP000265140"/>
    </source>
</evidence>
<dbReference type="PANTHER" id="PTHR10511">
    <property type="entry name" value="GRANULOCYTE COLONY-STIMULATING FACTOR"/>
    <property type="match status" value="1"/>
</dbReference>
<dbReference type="SUPFAM" id="SSF47266">
    <property type="entry name" value="4-helical cytokines"/>
    <property type="match status" value="1"/>
</dbReference>
<dbReference type="Gene3D" id="1.20.1250.10">
    <property type="match status" value="1"/>
</dbReference>
<dbReference type="GO" id="GO:0045639">
    <property type="term" value="P:positive regulation of myeloid cell differentiation"/>
    <property type="evidence" value="ECO:0007669"/>
    <property type="project" value="InterPro"/>
</dbReference>
<dbReference type="PANTHER" id="PTHR10511:SF2">
    <property type="entry name" value="GRANULOCYTE COLONY-STIMULATING FACTOR"/>
    <property type="match status" value="1"/>
</dbReference>
<dbReference type="Proteomes" id="UP000265140">
    <property type="component" value="Chromosome 11"/>
</dbReference>
<dbReference type="GeneTree" id="ENSGT00940000175578"/>
<reference evidence="2" key="3">
    <citation type="submission" date="2025-09" db="UniProtKB">
        <authorList>
            <consortium name="Ensembl"/>
        </authorList>
    </citation>
    <scope>IDENTIFICATION</scope>
</reference>
<dbReference type="AlphaFoldDB" id="A0AAY5K5T3"/>
<dbReference type="GO" id="GO:0006955">
    <property type="term" value="P:immune response"/>
    <property type="evidence" value="ECO:0007669"/>
    <property type="project" value="InterPro"/>
</dbReference>
<dbReference type="InterPro" id="IPR030474">
    <property type="entry name" value="IL-6/GCSF/MGF"/>
</dbReference>
<sequence>MKNVIVRTHFDFTFLARAAPTPEKSADPEFKSHIGRAKSLVEKVLGYISAVHQSCVSTEGLTIDPSGHPRNSQYHSMVISLGIPKAPELGTTCRSLNQNNLPLVSVSMSAGLQLYQDVLGVLVLKVTSADKVKELQADIRDLLAQVNKMKGPGQTGSAAQYQASALSARLQGDYEVQVASHFTLLHLRDFTQDLKRSLRNIENLSSKSIQKA</sequence>
<dbReference type="SMART" id="SM00126">
    <property type="entry name" value="IL6"/>
    <property type="match status" value="1"/>
</dbReference>
<proteinExistence type="inferred from homology"/>